<organism evidence="2 3">
    <name type="scientific">Posidoniimonas polymericola</name>
    <dbReference type="NCBI Taxonomy" id="2528002"/>
    <lineage>
        <taxon>Bacteria</taxon>
        <taxon>Pseudomonadati</taxon>
        <taxon>Planctomycetota</taxon>
        <taxon>Planctomycetia</taxon>
        <taxon>Pirellulales</taxon>
        <taxon>Lacipirellulaceae</taxon>
        <taxon>Posidoniimonas</taxon>
    </lineage>
</organism>
<dbReference type="AlphaFoldDB" id="A0A5C5YCT8"/>
<keyword evidence="3" id="KW-1185">Reference proteome</keyword>
<dbReference type="Pfam" id="PF07963">
    <property type="entry name" value="N_methyl"/>
    <property type="match status" value="1"/>
</dbReference>
<name>A0A5C5YCT8_9BACT</name>
<accession>A0A5C5YCT8</accession>
<protein>
    <recommendedName>
        <fullName evidence="4">Type II secretion system protein G</fullName>
    </recommendedName>
</protein>
<proteinExistence type="predicted"/>
<gene>
    <name evidence="2" type="ORF">Pla123a_40570</name>
</gene>
<dbReference type="NCBIfam" id="TIGR02532">
    <property type="entry name" value="IV_pilin_GFxxxE"/>
    <property type="match status" value="1"/>
</dbReference>
<dbReference type="Gene3D" id="3.30.700.10">
    <property type="entry name" value="Glycoprotein, Type 4 Pilin"/>
    <property type="match status" value="1"/>
</dbReference>
<evidence type="ECO:0000313" key="3">
    <source>
        <dbReference type="Proteomes" id="UP000318478"/>
    </source>
</evidence>
<keyword evidence="1" id="KW-0812">Transmembrane</keyword>
<comment type="caution">
    <text evidence="2">The sequence shown here is derived from an EMBL/GenBank/DDBJ whole genome shotgun (WGS) entry which is preliminary data.</text>
</comment>
<dbReference type="InterPro" id="IPR045584">
    <property type="entry name" value="Pilin-like"/>
</dbReference>
<keyword evidence="1" id="KW-0472">Membrane</keyword>
<feature type="transmembrane region" description="Helical" evidence="1">
    <location>
        <begin position="6"/>
        <end position="27"/>
    </location>
</feature>
<evidence type="ECO:0000256" key="1">
    <source>
        <dbReference type="SAM" id="Phobius"/>
    </source>
</evidence>
<dbReference type="SUPFAM" id="SSF54523">
    <property type="entry name" value="Pili subunits"/>
    <property type="match status" value="1"/>
</dbReference>
<evidence type="ECO:0008006" key="4">
    <source>
        <dbReference type="Google" id="ProtNLM"/>
    </source>
</evidence>
<evidence type="ECO:0000313" key="2">
    <source>
        <dbReference type="EMBL" id="TWT72758.1"/>
    </source>
</evidence>
<dbReference type="PANTHER" id="PTHR30093">
    <property type="entry name" value="GENERAL SECRETION PATHWAY PROTEIN G"/>
    <property type="match status" value="1"/>
</dbReference>
<dbReference type="InterPro" id="IPR012902">
    <property type="entry name" value="N_methyl_site"/>
</dbReference>
<dbReference type="Proteomes" id="UP000318478">
    <property type="component" value="Unassembled WGS sequence"/>
</dbReference>
<sequence>MRSRCAFTLVELVIVVLILGILAAVAAPRMFDTAGDACESTLRHNLAVVREAISYFRAQQGALPGADGTEATFLADVGAYLTTPFP</sequence>
<dbReference type="RefSeq" id="WP_146590331.1">
    <property type="nucleotide sequence ID" value="NZ_SJPO01000011.1"/>
</dbReference>
<keyword evidence="1" id="KW-1133">Transmembrane helix</keyword>
<reference evidence="2 3" key="1">
    <citation type="submission" date="2019-02" db="EMBL/GenBank/DDBJ databases">
        <title>Deep-cultivation of Planctomycetes and their phenomic and genomic characterization uncovers novel biology.</title>
        <authorList>
            <person name="Wiegand S."/>
            <person name="Jogler M."/>
            <person name="Boedeker C."/>
            <person name="Pinto D."/>
            <person name="Vollmers J."/>
            <person name="Rivas-Marin E."/>
            <person name="Kohn T."/>
            <person name="Peeters S.H."/>
            <person name="Heuer A."/>
            <person name="Rast P."/>
            <person name="Oberbeckmann S."/>
            <person name="Bunk B."/>
            <person name="Jeske O."/>
            <person name="Meyerdierks A."/>
            <person name="Storesund J.E."/>
            <person name="Kallscheuer N."/>
            <person name="Luecker S."/>
            <person name="Lage O.M."/>
            <person name="Pohl T."/>
            <person name="Merkel B.J."/>
            <person name="Hornburger P."/>
            <person name="Mueller R.-W."/>
            <person name="Bruemmer F."/>
            <person name="Labrenz M."/>
            <person name="Spormann A.M."/>
            <person name="Op Den Camp H."/>
            <person name="Overmann J."/>
            <person name="Amann R."/>
            <person name="Jetten M.S.M."/>
            <person name="Mascher T."/>
            <person name="Medema M.H."/>
            <person name="Devos D.P."/>
            <person name="Kaster A.-K."/>
            <person name="Ovreas L."/>
            <person name="Rohde M."/>
            <person name="Galperin M.Y."/>
            <person name="Jogler C."/>
        </authorList>
    </citation>
    <scope>NUCLEOTIDE SEQUENCE [LARGE SCALE GENOMIC DNA]</scope>
    <source>
        <strain evidence="2 3">Pla123a</strain>
    </source>
</reference>
<dbReference type="PANTHER" id="PTHR30093:SF7">
    <property type="entry name" value="MSHA MAJOR PILIN SUBUNIT MSHA"/>
    <property type="match status" value="1"/>
</dbReference>
<dbReference type="EMBL" id="SJPO01000011">
    <property type="protein sequence ID" value="TWT72758.1"/>
    <property type="molecule type" value="Genomic_DNA"/>
</dbReference>